<evidence type="ECO:0000313" key="1">
    <source>
        <dbReference type="EMBL" id="AGK97627.1"/>
    </source>
</evidence>
<dbReference type="PATRIC" id="fig|86416.3.peg.2775"/>
<gene>
    <name evidence="1" type="ORF">Clopa_2789</name>
</gene>
<organism evidence="1 2">
    <name type="scientific">Clostridium pasteurianum BC1</name>
    <dbReference type="NCBI Taxonomy" id="86416"/>
    <lineage>
        <taxon>Bacteria</taxon>
        <taxon>Bacillati</taxon>
        <taxon>Bacillota</taxon>
        <taxon>Clostridia</taxon>
        <taxon>Eubacteriales</taxon>
        <taxon>Clostridiaceae</taxon>
        <taxon>Clostridium</taxon>
    </lineage>
</organism>
<reference evidence="1 2" key="1">
    <citation type="submission" date="2012-01" db="EMBL/GenBank/DDBJ databases">
        <title>Complete sequence of chromosome of Clostridium pasteurianum BC1.</title>
        <authorList>
            <consortium name="US DOE Joint Genome Institute"/>
            <person name="Lucas S."/>
            <person name="Han J."/>
            <person name="Lapidus A."/>
            <person name="Cheng J.-F."/>
            <person name="Goodwin L."/>
            <person name="Pitluck S."/>
            <person name="Peters L."/>
            <person name="Mikhailova N."/>
            <person name="Teshima H."/>
            <person name="Detter J.C."/>
            <person name="Han C."/>
            <person name="Tapia R."/>
            <person name="Land M."/>
            <person name="Hauser L."/>
            <person name="Kyrpides N."/>
            <person name="Ivanova N."/>
            <person name="Pagani I."/>
            <person name="Dunn J."/>
            <person name="Taghavi S."/>
            <person name="Francis A."/>
            <person name="van der Lelie D."/>
            <person name="Woyke T."/>
        </authorList>
    </citation>
    <scope>NUCLEOTIDE SEQUENCE [LARGE SCALE GENOMIC DNA]</scope>
    <source>
        <strain evidence="1 2">BC1</strain>
    </source>
</reference>
<dbReference type="EMBL" id="CP003261">
    <property type="protein sequence ID" value="AGK97627.1"/>
    <property type="molecule type" value="Genomic_DNA"/>
</dbReference>
<dbReference type="Proteomes" id="UP000013523">
    <property type="component" value="Chromosome"/>
</dbReference>
<sequence length="185" mass="19811">MNSTDTNSFTSNTVKNLAIDAGCLYINYGDPTERKLGATSSGSTFTVKATTRQCKVDGVKGSAKGLEFVTNTDVTLATNILEMSSSTIATLIRGDVDTTDPDYDIITGRTSISNSDYLINIALVGKISGSLKPCIIIVKNAMSSDGLKYVLKDDTDNVVQATFTGYIDPATPDVLPYEIRYPKIV</sequence>
<dbReference type="eggNOG" id="ENOG5032UMY">
    <property type="taxonomic scope" value="Bacteria"/>
</dbReference>
<keyword evidence="2" id="KW-1185">Reference proteome</keyword>
<protein>
    <submittedName>
        <fullName evidence="1">Uncharacterized protein</fullName>
    </submittedName>
</protein>
<dbReference type="STRING" id="86416.Clopa_2789"/>
<name>R4K3C4_CLOPA</name>
<dbReference type="HOGENOM" id="CLU_086564_0_0_9"/>
<dbReference type="OrthoDB" id="2041935at2"/>
<evidence type="ECO:0000313" key="2">
    <source>
        <dbReference type="Proteomes" id="UP000013523"/>
    </source>
</evidence>
<accession>R4K3C4</accession>
<dbReference type="KEGG" id="cpas:Clopa_2789"/>
<dbReference type="RefSeq" id="WP_015615921.1">
    <property type="nucleotide sequence ID" value="NC_021182.1"/>
</dbReference>
<dbReference type="AlphaFoldDB" id="R4K3C4"/>
<proteinExistence type="predicted"/>